<dbReference type="NCBIfam" id="NF007130">
    <property type="entry name" value="PRK09575.1"/>
    <property type="match status" value="1"/>
</dbReference>
<dbReference type="Proteomes" id="UP001058124">
    <property type="component" value="Unassembled WGS sequence"/>
</dbReference>
<evidence type="ECO:0000256" key="4">
    <source>
        <dbReference type="ARBA" id="ARBA00022448"/>
    </source>
</evidence>
<evidence type="ECO:0000256" key="6">
    <source>
        <dbReference type="ARBA" id="ARBA00022692"/>
    </source>
</evidence>
<keyword evidence="6 10" id="KW-0812">Transmembrane</keyword>
<feature type="transmembrane region" description="Helical" evidence="10">
    <location>
        <begin position="310"/>
        <end position="333"/>
    </location>
</feature>
<evidence type="ECO:0000256" key="8">
    <source>
        <dbReference type="ARBA" id="ARBA00023136"/>
    </source>
</evidence>
<dbReference type="InterPro" id="IPR045070">
    <property type="entry name" value="MATE_MepA-like"/>
</dbReference>
<proteinExistence type="inferred from homology"/>
<feature type="transmembrane region" description="Helical" evidence="10">
    <location>
        <begin position="264"/>
        <end position="283"/>
    </location>
</feature>
<feature type="transmembrane region" description="Helical" evidence="10">
    <location>
        <begin position="411"/>
        <end position="431"/>
    </location>
</feature>
<evidence type="ECO:0000256" key="9">
    <source>
        <dbReference type="ARBA" id="ARBA00023251"/>
    </source>
</evidence>
<dbReference type="GO" id="GO:0042910">
    <property type="term" value="F:xenobiotic transmembrane transporter activity"/>
    <property type="evidence" value="ECO:0007669"/>
    <property type="project" value="InterPro"/>
</dbReference>
<feature type="transmembrane region" description="Helical" evidence="10">
    <location>
        <begin position="131"/>
        <end position="152"/>
    </location>
</feature>
<keyword evidence="5" id="KW-1003">Cell membrane</keyword>
<evidence type="ECO:0000313" key="12">
    <source>
        <dbReference type="Proteomes" id="UP001058124"/>
    </source>
</evidence>
<feature type="transmembrane region" description="Helical" evidence="10">
    <location>
        <begin position="164"/>
        <end position="182"/>
    </location>
</feature>
<dbReference type="InterPro" id="IPR051327">
    <property type="entry name" value="MATE_MepA_subfamily"/>
</dbReference>
<dbReference type="InterPro" id="IPR002528">
    <property type="entry name" value="MATE_fam"/>
</dbReference>
<evidence type="ECO:0000256" key="2">
    <source>
        <dbReference type="ARBA" id="ARBA00008417"/>
    </source>
</evidence>
<keyword evidence="12" id="KW-1185">Reference proteome</keyword>
<feature type="transmembrane region" description="Helical" evidence="10">
    <location>
        <begin position="353"/>
        <end position="375"/>
    </location>
</feature>
<feature type="transmembrane region" description="Helical" evidence="10">
    <location>
        <begin position="241"/>
        <end position="258"/>
    </location>
</feature>
<evidence type="ECO:0000256" key="7">
    <source>
        <dbReference type="ARBA" id="ARBA00022989"/>
    </source>
</evidence>
<evidence type="ECO:0000256" key="1">
    <source>
        <dbReference type="ARBA" id="ARBA00004429"/>
    </source>
</evidence>
<sequence>MLSDTRIGALFARYAVPALIAMLVSGTYQIIAGFFVGRYIGSDGLAAINLAWPMVGVLLAVGLMVGIGIGSHVSLSRGAGKGKLAAAYIGQLPLLIIIPGLLLSVALFYGGRAMLALQGAEGRVLDYGHDFLNVIAFGAPLVLGSIAVPYLMRNLNAPRLATTFMVIGALMNIALDYLFIVILKMGLFGVALATLIAESTAMVLALCYVFSRRSPVRIAKSDFTTRGDLCWKICKNGSSSLFMYVYISVIIVAYNFMLLKHGGAIEVAAYAIVGYLLTFYYLLSEGLAHGMQPLVSRFFGARDVASTGKILRLALMYSVGGGIVYTLAMLLFPTAFSDFFAGDDRALSEVTAVAIRLSLFMLFTQGFFVITEAFFQSIGEGHKALVITICNMVIQLPFLFILPHFWGVNGIWLAMPISAVVLAVPVFFLLLKQIRLINRRAMPIETTV</sequence>
<dbReference type="InterPro" id="IPR048279">
    <property type="entry name" value="MdtK-like"/>
</dbReference>
<evidence type="ECO:0000256" key="3">
    <source>
        <dbReference type="ARBA" id="ARBA00022106"/>
    </source>
</evidence>
<reference evidence="11" key="1">
    <citation type="submission" date="2022-06" db="EMBL/GenBank/DDBJ databases">
        <title>Draft genome sequences of Leminorella grimontii str. JCM5902.</title>
        <authorList>
            <person name="Wakabayashi Y."/>
            <person name="Kojima K."/>
        </authorList>
    </citation>
    <scope>NUCLEOTIDE SEQUENCE</scope>
    <source>
        <strain evidence="11">JCM 5902</strain>
    </source>
</reference>
<dbReference type="GO" id="GO:0015297">
    <property type="term" value="F:antiporter activity"/>
    <property type="evidence" value="ECO:0007669"/>
    <property type="project" value="InterPro"/>
</dbReference>
<dbReference type="EMBL" id="BRLH01000008">
    <property type="protein sequence ID" value="GKX56778.1"/>
    <property type="molecule type" value="Genomic_DNA"/>
</dbReference>
<dbReference type="AlphaFoldDB" id="A0AAV5N5N2"/>
<feature type="transmembrane region" description="Helical" evidence="10">
    <location>
        <begin position="85"/>
        <end position="111"/>
    </location>
</feature>
<dbReference type="GO" id="GO:0005886">
    <property type="term" value="C:plasma membrane"/>
    <property type="evidence" value="ECO:0007669"/>
    <property type="project" value="UniProtKB-SubCell"/>
</dbReference>
<feature type="transmembrane region" description="Helical" evidence="10">
    <location>
        <begin position="51"/>
        <end position="73"/>
    </location>
</feature>
<dbReference type="CDD" id="cd13143">
    <property type="entry name" value="MATE_MepA_like"/>
    <property type="match status" value="1"/>
</dbReference>
<keyword evidence="7 10" id="KW-1133">Transmembrane helix</keyword>
<feature type="transmembrane region" description="Helical" evidence="10">
    <location>
        <begin position="12"/>
        <end position="31"/>
    </location>
</feature>
<dbReference type="Pfam" id="PF01554">
    <property type="entry name" value="MatE"/>
    <property type="match status" value="2"/>
</dbReference>
<gene>
    <name evidence="11" type="primary">vmrA</name>
    <name evidence="11" type="ORF">SOASR030_28900</name>
</gene>
<evidence type="ECO:0000256" key="5">
    <source>
        <dbReference type="ARBA" id="ARBA00022475"/>
    </source>
</evidence>
<keyword evidence="8 10" id="KW-0472">Membrane</keyword>
<evidence type="ECO:0000256" key="10">
    <source>
        <dbReference type="SAM" id="Phobius"/>
    </source>
</evidence>
<comment type="caution">
    <text evidence="11">The sequence shown here is derived from an EMBL/GenBank/DDBJ whole genome shotgun (WGS) entry which is preliminary data.</text>
</comment>
<comment type="subcellular location">
    <subcellularLocation>
        <location evidence="1">Cell inner membrane</location>
        <topology evidence="1">Multi-pass membrane protein</topology>
    </subcellularLocation>
</comment>
<dbReference type="PIRSF" id="PIRSF006603">
    <property type="entry name" value="DinF"/>
    <property type="match status" value="1"/>
</dbReference>
<protein>
    <recommendedName>
        <fullName evidence="3">Multidrug export protein MepA</fullName>
    </recommendedName>
</protein>
<feature type="transmembrane region" description="Helical" evidence="10">
    <location>
        <begin position="188"/>
        <end position="210"/>
    </location>
</feature>
<dbReference type="RefSeq" id="WP_027275348.1">
    <property type="nucleotide sequence ID" value="NZ_BRLH01000008.1"/>
</dbReference>
<dbReference type="GO" id="GO:0046677">
    <property type="term" value="P:response to antibiotic"/>
    <property type="evidence" value="ECO:0007669"/>
    <property type="project" value="UniProtKB-KW"/>
</dbReference>
<organism evidence="11 12">
    <name type="scientific">Leminorella grimontii</name>
    <dbReference type="NCBI Taxonomy" id="82981"/>
    <lineage>
        <taxon>Bacteria</taxon>
        <taxon>Pseudomonadati</taxon>
        <taxon>Pseudomonadota</taxon>
        <taxon>Gammaproteobacteria</taxon>
        <taxon>Enterobacterales</taxon>
        <taxon>Budviciaceae</taxon>
        <taxon>Leminorella</taxon>
    </lineage>
</organism>
<comment type="similarity">
    <text evidence="2">Belongs to the multi antimicrobial extrusion (MATE) (TC 2.A.66.1) family. MepA subfamily.</text>
</comment>
<evidence type="ECO:0000313" key="11">
    <source>
        <dbReference type="EMBL" id="GKX56778.1"/>
    </source>
</evidence>
<dbReference type="PANTHER" id="PTHR43823:SF3">
    <property type="entry name" value="MULTIDRUG EXPORT PROTEIN MEPA"/>
    <property type="match status" value="1"/>
</dbReference>
<dbReference type="PANTHER" id="PTHR43823">
    <property type="entry name" value="SPORULATION PROTEIN YKVU"/>
    <property type="match status" value="1"/>
</dbReference>
<name>A0AAV5N5N2_9GAMM</name>
<feature type="transmembrane region" description="Helical" evidence="10">
    <location>
        <begin position="384"/>
        <end position="405"/>
    </location>
</feature>
<keyword evidence="9" id="KW-0046">Antibiotic resistance</keyword>
<accession>A0AAV5N5N2</accession>
<keyword evidence="4" id="KW-0813">Transport</keyword>